<evidence type="ECO:0000256" key="6">
    <source>
        <dbReference type="ARBA" id="ARBA00022840"/>
    </source>
</evidence>
<keyword evidence="5" id="KW-0547">Nucleotide-binding</keyword>
<dbReference type="GO" id="GO:0042626">
    <property type="term" value="F:ATPase-coupled transmembrane transporter activity"/>
    <property type="evidence" value="ECO:0007669"/>
    <property type="project" value="TreeGrafter"/>
</dbReference>
<evidence type="ECO:0000256" key="5">
    <source>
        <dbReference type="ARBA" id="ARBA00022741"/>
    </source>
</evidence>
<sequence>MKELINVKDVFFRYNEESSDAVKGVSFSVHEGEWLAIVGHNGSGKSTLAKLLNALLLPYKGEIIIDGYSSLDEDNKWEIRRRVGVVFQNPDNQFVGTSVLDDVAFGLENNGFPRDEMLVRIQDSIEKVNMSSFLEHEPYRLSGGQKQRVAIAGVIALRPRIIILDEATSMLDPRGRKEVIEVVKELNKTEKITVISITHDLEEAILADRMIAMNQGEAVLEGKPVDIFEKYGEQLKSYSLDLPFSIQLKKKLAEKGFNLSGNYLTHEELVDELWRLKLQT</sequence>
<dbReference type="GO" id="GO:0005524">
    <property type="term" value="F:ATP binding"/>
    <property type="evidence" value="ECO:0007669"/>
    <property type="project" value="UniProtKB-KW"/>
</dbReference>
<dbReference type="InterPro" id="IPR015856">
    <property type="entry name" value="ABC_transpr_CbiO/EcfA_su"/>
</dbReference>
<dbReference type="RefSeq" id="WP_116553479.1">
    <property type="nucleotide sequence ID" value="NZ_QCZG01000004.1"/>
</dbReference>
<protein>
    <submittedName>
        <fullName evidence="10">Energy-coupling factor ABC transporter ATP-binding protein</fullName>
    </submittedName>
</protein>
<reference evidence="10 11" key="1">
    <citation type="submission" date="2018-04" db="EMBL/GenBank/DDBJ databases">
        <title>Camelliibacillus theae gen. nov., sp. nov., isolated from Pu'er tea.</title>
        <authorList>
            <person name="Niu L."/>
        </authorList>
    </citation>
    <scope>NUCLEOTIDE SEQUENCE [LARGE SCALE GENOMIC DNA]</scope>
    <source>
        <strain evidence="10 11">T8</strain>
    </source>
</reference>
<dbReference type="PANTHER" id="PTHR43553">
    <property type="entry name" value="HEAVY METAL TRANSPORTER"/>
    <property type="match status" value="1"/>
</dbReference>
<keyword evidence="6 10" id="KW-0067">ATP-binding</keyword>
<dbReference type="InterPro" id="IPR030947">
    <property type="entry name" value="EcfA_1"/>
</dbReference>
<comment type="similarity">
    <text evidence="2">Belongs to the ABC transporter superfamily.</text>
</comment>
<evidence type="ECO:0000256" key="3">
    <source>
        <dbReference type="ARBA" id="ARBA00022448"/>
    </source>
</evidence>
<feature type="domain" description="ABC transporter" evidence="9">
    <location>
        <begin position="5"/>
        <end position="240"/>
    </location>
</feature>
<evidence type="ECO:0000259" key="9">
    <source>
        <dbReference type="PROSITE" id="PS50893"/>
    </source>
</evidence>
<dbReference type="GO" id="GO:0016887">
    <property type="term" value="F:ATP hydrolysis activity"/>
    <property type="evidence" value="ECO:0007669"/>
    <property type="project" value="InterPro"/>
</dbReference>
<gene>
    <name evidence="10" type="ORF">DCC39_03390</name>
</gene>
<keyword evidence="8" id="KW-0472">Membrane</keyword>
<dbReference type="NCBIfam" id="NF010167">
    <property type="entry name" value="PRK13648.1"/>
    <property type="match status" value="1"/>
</dbReference>
<dbReference type="EMBL" id="QCZG01000004">
    <property type="protein sequence ID" value="PWA12925.1"/>
    <property type="molecule type" value="Genomic_DNA"/>
</dbReference>
<keyword evidence="7" id="KW-1278">Translocase</keyword>
<dbReference type="PANTHER" id="PTHR43553:SF24">
    <property type="entry name" value="ENERGY-COUPLING FACTOR TRANSPORTER ATP-BINDING PROTEIN ECFA1"/>
    <property type="match status" value="1"/>
</dbReference>
<comment type="caution">
    <text evidence="10">The sequence shown here is derived from an EMBL/GenBank/DDBJ whole genome shotgun (WGS) entry which is preliminary data.</text>
</comment>
<dbReference type="Gene3D" id="3.40.50.300">
    <property type="entry name" value="P-loop containing nucleotide triphosphate hydrolases"/>
    <property type="match status" value="1"/>
</dbReference>
<keyword evidence="3" id="KW-0813">Transport</keyword>
<name>A0A2U1K6Q3_9BACI</name>
<evidence type="ECO:0000256" key="7">
    <source>
        <dbReference type="ARBA" id="ARBA00022967"/>
    </source>
</evidence>
<accession>A0A2U1K6Q3</accession>
<evidence type="ECO:0000256" key="2">
    <source>
        <dbReference type="ARBA" id="ARBA00005417"/>
    </source>
</evidence>
<dbReference type="InterPro" id="IPR017871">
    <property type="entry name" value="ABC_transporter-like_CS"/>
</dbReference>
<dbReference type="GO" id="GO:0015087">
    <property type="term" value="F:cobalt ion transmembrane transporter activity"/>
    <property type="evidence" value="ECO:0007669"/>
    <property type="project" value="UniProtKB-ARBA"/>
</dbReference>
<dbReference type="NCBIfam" id="NF010156">
    <property type="entry name" value="PRK13635.1"/>
    <property type="match status" value="1"/>
</dbReference>
<organism evidence="10 11">
    <name type="scientific">Pueribacillus theae</name>
    <dbReference type="NCBI Taxonomy" id="2171751"/>
    <lineage>
        <taxon>Bacteria</taxon>
        <taxon>Bacillati</taxon>
        <taxon>Bacillota</taxon>
        <taxon>Bacilli</taxon>
        <taxon>Bacillales</taxon>
        <taxon>Bacillaceae</taxon>
        <taxon>Pueribacillus</taxon>
    </lineage>
</organism>
<dbReference type="PROSITE" id="PS50893">
    <property type="entry name" value="ABC_TRANSPORTER_2"/>
    <property type="match status" value="1"/>
</dbReference>
<evidence type="ECO:0000313" key="11">
    <source>
        <dbReference type="Proteomes" id="UP000245998"/>
    </source>
</evidence>
<dbReference type="CDD" id="cd03225">
    <property type="entry name" value="ABC_cobalt_CbiO_domain1"/>
    <property type="match status" value="1"/>
</dbReference>
<evidence type="ECO:0000313" key="10">
    <source>
        <dbReference type="EMBL" id="PWA12925.1"/>
    </source>
</evidence>
<dbReference type="InterPro" id="IPR050095">
    <property type="entry name" value="ECF_ABC_transporter_ATP-bd"/>
</dbReference>
<keyword evidence="4" id="KW-1003">Cell membrane</keyword>
<dbReference type="Pfam" id="PF00005">
    <property type="entry name" value="ABC_tran"/>
    <property type="match status" value="1"/>
</dbReference>
<dbReference type="FunFam" id="3.40.50.300:FF:000224">
    <property type="entry name" value="Energy-coupling factor transporter ATP-binding protein EcfA"/>
    <property type="match status" value="1"/>
</dbReference>
<dbReference type="SUPFAM" id="SSF52540">
    <property type="entry name" value="P-loop containing nucleoside triphosphate hydrolases"/>
    <property type="match status" value="1"/>
</dbReference>
<evidence type="ECO:0000256" key="4">
    <source>
        <dbReference type="ARBA" id="ARBA00022475"/>
    </source>
</evidence>
<evidence type="ECO:0000256" key="1">
    <source>
        <dbReference type="ARBA" id="ARBA00004202"/>
    </source>
</evidence>
<evidence type="ECO:0000256" key="8">
    <source>
        <dbReference type="ARBA" id="ARBA00023136"/>
    </source>
</evidence>
<dbReference type="Proteomes" id="UP000245998">
    <property type="component" value="Unassembled WGS sequence"/>
</dbReference>
<dbReference type="InterPro" id="IPR027417">
    <property type="entry name" value="P-loop_NTPase"/>
</dbReference>
<dbReference type="SMART" id="SM00382">
    <property type="entry name" value="AAA"/>
    <property type="match status" value="1"/>
</dbReference>
<dbReference type="InterPro" id="IPR003593">
    <property type="entry name" value="AAA+_ATPase"/>
</dbReference>
<dbReference type="AlphaFoldDB" id="A0A2U1K6Q3"/>
<dbReference type="OrthoDB" id="9784332at2"/>
<dbReference type="InterPro" id="IPR003439">
    <property type="entry name" value="ABC_transporter-like_ATP-bd"/>
</dbReference>
<proteinExistence type="inferred from homology"/>
<comment type="subcellular location">
    <subcellularLocation>
        <location evidence="1">Cell membrane</location>
        <topology evidence="1">Peripheral membrane protein</topology>
    </subcellularLocation>
</comment>
<keyword evidence="11" id="KW-1185">Reference proteome</keyword>
<dbReference type="GO" id="GO:0043190">
    <property type="term" value="C:ATP-binding cassette (ABC) transporter complex"/>
    <property type="evidence" value="ECO:0007669"/>
    <property type="project" value="TreeGrafter"/>
</dbReference>
<dbReference type="PROSITE" id="PS00211">
    <property type="entry name" value="ABC_TRANSPORTER_1"/>
    <property type="match status" value="1"/>
</dbReference>
<dbReference type="NCBIfam" id="TIGR04520">
    <property type="entry name" value="ECF_ATPase_1"/>
    <property type="match status" value="1"/>
</dbReference>